<protein>
    <submittedName>
        <fullName evidence="1">Uncharacterized protein</fullName>
    </submittedName>
</protein>
<dbReference type="EMBL" id="HBUF01343123">
    <property type="protein sequence ID" value="CAG6706301.1"/>
    <property type="molecule type" value="Transcribed_RNA"/>
</dbReference>
<dbReference type="EMBL" id="HBUF01683463">
    <property type="protein sequence ID" value="CAG6792817.1"/>
    <property type="molecule type" value="Transcribed_RNA"/>
</dbReference>
<dbReference type="EMBL" id="HBUF01683464">
    <property type="protein sequence ID" value="CAG6792820.1"/>
    <property type="molecule type" value="Transcribed_RNA"/>
</dbReference>
<evidence type="ECO:0000313" key="1">
    <source>
        <dbReference type="EMBL" id="CAG6706303.1"/>
    </source>
</evidence>
<accession>A0A8D8XR11</accession>
<dbReference type="EMBL" id="HBUF01343122">
    <property type="protein sequence ID" value="CAG6706299.1"/>
    <property type="molecule type" value="Transcribed_RNA"/>
</dbReference>
<dbReference type="EMBL" id="HBUF01028895">
    <property type="protein sequence ID" value="CAG6613893.1"/>
    <property type="molecule type" value="Transcribed_RNA"/>
</dbReference>
<sequence>MCLMLPTKPQVMFLPQFLKNKAIKKWRKLSKRVLLINRLTKQLKPKSKLSLILLQMKNLKEQLKMLRLRTRGNRMTNLRMKTIQNRIRLTLQTKMSKQAKMRNLGKMKN</sequence>
<proteinExistence type="predicted"/>
<dbReference type="AlphaFoldDB" id="A0A8D8XR11"/>
<dbReference type="EMBL" id="HBUF01028893">
    <property type="protein sequence ID" value="CAG6613888.1"/>
    <property type="molecule type" value="Transcribed_RNA"/>
</dbReference>
<dbReference type="EMBL" id="HBUF01343124">
    <property type="protein sequence ID" value="CAG6706303.1"/>
    <property type="molecule type" value="Transcribed_RNA"/>
</dbReference>
<dbReference type="EMBL" id="HBUF01205871">
    <property type="protein sequence ID" value="CAG6663771.1"/>
    <property type="molecule type" value="Transcribed_RNA"/>
</dbReference>
<reference evidence="1" key="1">
    <citation type="submission" date="2021-05" db="EMBL/GenBank/DDBJ databases">
        <authorList>
            <person name="Alioto T."/>
            <person name="Alioto T."/>
            <person name="Gomez Garrido J."/>
        </authorList>
    </citation>
    <scope>NUCLEOTIDE SEQUENCE</scope>
</reference>
<dbReference type="EMBL" id="HBUF01205870">
    <property type="protein sequence ID" value="CAG6663769.1"/>
    <property type="molecule type" value="Transcribed_RNA"/>
</dbReference>
<dbReference type="EMBL" id="HBUF01028894">
    <property type="protein sequence ID" value="CAG6613891.1"/>
    <property type="molecule type" value="Transcribed_RNA"/>
</dbReference>
<dbReference type="EMBL" id="HBUF01205869">
    <property type="protein sequence ID" value="CAG6663767.1"/>
    <property type="molecule type" value="Transcribed_RNA"/>
</dbReference>
<organism evidence="1">
    <name type="scientific">Cacopsylla melanoneura</name>
    <dbReference type="NCBI Taxonomy" id="428564"/>
    <lineage>
        <taxon>Eukaryota</taxon>
        <taxon>Metazoa</taxon>
        <taxon>Ecdysozoa</taxon>
        <taxon>Arthropoda</taxon>
        <taxon>Hexapoda</taxon>
        <taxon>Insecta</taxon>
        <taxon>Pterygota</taxon>
        <taxon>Neoptera</taxon>
        <taxon>Paraneoptera</taxon>
        <taxon>Hemiptera</taxon>
        <taxon>Sternorrhyncha</taxon>
        <taxon>Psylloidea</taxon>
        <taxon>Psyllidae</taxon>
        <taxon>Psyllinae</taxon>
        <taxon>Cacopsylla</taxon>
    </lineage>
</organism>
<name>A0A8D8XR11_9HEMI</name>